<name>A0A485KNK9_9STRA</name>
<dbReference type="EMBL" id="VJMH01005157">
    <property type="protein sequence ID" value="KAF0699744.1"/>
    <property type="molecule type" value="Genomic_DNA"/>
</dbReference>
<dbReference type="EMBL" id="CAADRA010005178">
    <property type="protein sequence ID" value="VFT86592.1"/>
    <property type="molecule type" value="Genomic_DNA"/>
</dbReference>
<evidence type="ECO:0000313" key="1">
    <source>
        <dbReference type="EMBL" id="KAF0699744.1"/>
    </source>
</evidence>
<gene>
    <name evidence="2" type="primary">Aste57867_9713</name>
    <name evidence="1" type="ORF">As57867_009675</name>
    <name evidence="2" type="ORF">ASTE57867_9713</name>
</gene>
<protein>
    <submittedName>
        <fullName evidence="2">Aste57867_9713 protein</fullName>
    </submittedName>
</protein>
<dbReference type="Proteomes" id="UP000332933">
    <property type="component" value="Unassembled WGS sequence"/>
</dbReference>
<proteinExistence type="predicted"/>
<evidence type="ECO:0000313" key="2">
    <source>
        <dbReference type="EMBL" id="VFT86592.1"/>
    </source>
</evidence>
<accession>A0A485KNK9</accession>
<sequence>MAMMTPVGQRLAHPWFATSSTLNCVTTCIKGTVAVTDWASLAFLAGDDRFPEWQPSTAGPQEIAGIDMVETATRDE</sequence>
<dbReference type="AlphaFoldDB" id="A0A485KNK9"/>
<evidence type="ECO:0000313" key="3">
    <source>
        <dbReference type="Proteomes" id="UP000332933"/>
    </source>
</evidence>
<reference evidence="1" key="2">
    <citation type="submission" date="2019-06" db="EMBL/GenBank/DDBJ databases">
        <title>Genomics analysis of Aphanomyces spp. identifies a new class of oomycete effector associated with host adaptation.</title>
        <authorList>
            <person name="Gaulin E."/>
        </authorList>
    </citation>
    <scope>NUCLEOTIDE SEQUENCE</scope>
    <source>
        <strain evidence="1">CBS 578.67</strain>
    </source>
</reference>
<organism evidence="2 3">
    <name type="scientific">Aphanomyces stellatus</name>
    <dbReference type="NCBI Taxonomy" id="120398"/>
    <lineage>
        <taxon>Eukaryota</taxon>
        <taxon>Sar</taxon>
        <taxon>Stramenopiles</taxon>
        <taxon>Oomycota</taxon>
        <taxon>Saprolegniomycetes</taxon>
        <taxon>Saprolegniales</taxon>
        <taxon>Verrucalvaceae</taxon>
        <taxon>Aphanomyces</taxon>
    </lineage>
</organism>
<reference evidence="2 3" key="1">
    <citation type="submission" date="2019-03" db="EMBL/GenBank/DDBJ databases">
        <authorList>
            <person name="Gaulin E."/>
            <person name="Dumas B."/>
        </authorList>
    </citation>
    <scope>NUCLEOTIDE SEQUENCE [LARGE SCALE GENOMIC DNA]</scope>
    <source>
        <strain evidence="2">CBS 568.67</strain>
    </source>
</reference>
<keyword evidence="3" id="KW-1185">Reference proteome</keyword>